<reference evidence="1" key="1">
    <citation type="submission" date="2021-06" db="EMBL/GenBank/DDBJ databases">
        <authorList>
            <person name="Kallberg Y."/>
            <person name="Tangrot J."/>
            <person name="Rosling A."/>
        </authorList>
    </citation>
    <scope>NUCLEOTIDE SEQUENCE</scope>
    <source>
        <strain evidence="1">IL203A</strain>
    </source>
</reference>
<accession>A0ACA9L4D9</accession>
<name>A0ACA9L4D9_9GLOM</name>
<gene>
    <name evidence="1" type="ORF">DHETER_LOCUS3268</name>
</gene>
<dbReference type="EMBL" id="CAJVPU010002738">
    <property type="protein sequence ID" value="CAG8506849.1"/>
    <property type="molecule type" value="Genomic_DNA"/>
</dbReference>
<evidence type="ECO:0000313" key="1">
    <source>
        <dbReference type="EMBL" id="CAG8506849.1"/>
    </source>
</evidence>
<protein>
    <submittedName>
        <fullName evidence="1">15342_t:CDS:1</fullName>
    </submittedName>
</protein>
<feature type="non-terminal residue" evidence="1">
    <location>
        <position position="49"/>
    </location>
</feature>
<dbReference type="Proteomes" id="UP000789702">
    <property type="component" value="Unassembled WGS sequence"/>
</dbReference>
<comment type="caution">
    <text evidence="1">The sequence shown here is derived from an EMBL/GenBank/DDBJ whole genome shotgun (WGS) entry which is preliminary data.</text>
</comment>
<sequence>MISKVSQAARIARNNSLQQANLDSFFISNSTNNNRDNEMIEETDFMLEI</sequence>
<keyword evidence="2" id="KW-1185">Reference proteome</keyword>
<proteinExistence type="predicted"/>
<feature type="non-terminal residue" evidence="1">
    <location>
        <position position="1"/>
    </location>
</feature>
<evidence type="ECO:0000313" key="2">
    <source>
        <dbReference type="Proteomes" id="UP000789702"/>
    </source>
</evidence>
<organism evidence="1 2">
    <name type="scientific">Dentiscutata heterogama</name>
    <dbReference type="NCBI Taxonomy" id="1316150"/>
    <lineage>
        <taxon>Eukaryota</taxon>
        <taxon>Fungi</taxon>
        <taxon>Fungi incertae sedis</taxon>
        <taxon>Mucoromycota</taxon>
        <taxon>Glomeromycotina</taxon>
        <taxon>Glomeromycetes</taxon>
        <taxon>Diversisporales</taxon>
        <taxon>Gigasporaceae</taxon>
        <taxon>Dentiscutata</taxon>
    </lineage>
</organism>